<proteinExistence type="predicted"/>
<dbReference type="EMBL" id="PGCI01000643">
    <property type="protein sequence ID" value="PLW23077.1"/>
    <property type="molecule type" value="Genomic_DNA"/>
</dbReference>
<dbReference type="OrthoDB" id="107110at2759"/>
<gene>
    <name evidence="3" type="ORF">PCANC_02502</name>
    <name evidence="2" type="ORF">PCASD_10525</name>
</gene>
<dbReference type="EMBL" id="PGCJ01000037">
    <property type="protein sequence ID" value="PLW55057.1"/>
    <property type="molecule type" value="Genomic_DNA"/>
</dbReference>
<evidence type="ECO:0000313" key="5">
    <source>
        <dbReference type="Proteomes" id="UP000235392"/>
    </source>
</evidence>
<dbReference type="PANTHER" id="PTHR33266">
    <property type="entry name" value="CHROMOSOME 15, WHOLE GENOME SHOTGUN SEQUENCE"/>
    <property type="match status" value="1"/>
</dbReference>
<dbReference type="Proteomes" id="UP000235392">
    <property type="component" value="Unassembled WGS sequence"/>
</dbReference>
<name>A0A2N5VYJ1_9BASI</name>
<accession>A0A2N5VYJ1</accession>
<protein>
    <submittedName>
        <fullName evidence="3">Uncharacterized protein</fullName>
    </submittedName>
</protein>
<evidence type="ECO:0000313" key="4">
    <source>
        <dbReference type="Proteomes" id="UP000235388"/>
    </source>
</evidence>
<sequence length="266" mass="30075">MLVSEYPSQFTLSSAANSYLARDDAWLIQFISILTLTRRQGYVNTGDIGEIVSHIILLRAMQETMKKTRPNTGANSDPNSLTMPFGHSVPLVDFLETLTGMTRDKLDFGPIDDENKTKLLDEGQLFWNHFVSIDFTPTSADLLQQLYRGAAVQYKPYQKEFDPLFTIYLKSEQDDTLEENRITMCGVQVQNWKQTYKLDAEPRHSTPSNAGINLKQRNPYLVLSFSLSDSKSHPKTLQGDKTWPQVSPPALLPPQSESTTTPKRAL</sequence>
<dbReference type="Proteomes" id="UP000235388">
    <property type="component" value="Unassembled WGS sequence"/>
</dbReference>
<evidence type="ECO:0000256" key="1">
    <source>
        <dbReference type="SAM" id="MobiDB-lite"/>
    </source>
</evidence>
<dbReference type="AlphaFoldDB" id="A0A2N5VYJ1"/>
<feature type="compositionally biased region" description="Polar residues" evidence="1">
    <location>
        <begin position="255"/>
        <end position="266"/>
    </location>
</feature>
<feature type="region of interest" description="Disordered" evidence="1">
    <location>
        <begin position="232"/>
        <end position="266"/>
    </location>
</feature>
<organism evidence="3 4">
    <name type="scientific">Puccinia coronata f. sp. avenae</name>
    <dbReference type="NCBI Taxonomy" id="200324"/>
    <lineage>
        <taxon>Eukaryota</taxon>
        <taxon>Fungi</taxon>
        <taxon>Dikarya</taxon>
        <taxon>Basidiomycota</taxon>
        <taxon>Pucciniomycotina</taxon>
        <taxon>Pucciniomycetes</taxon>
        <taxon>Pucciniales</taxon>
        <taxon>Pucciniaceae</taxon>
        <taxon>Puccinia</taxon>
    </lineage>
</organism>
<evidence type="ECO:0000313" key="2">
    <source>
        <dbReference type="EMBL" id="PLW23077.1"/>
    </source>
</evidence>
<comment type="caution">
    <text evidence="3">The sequence shown here is derived from an EMBL/GenBank/DDBJ whole genome shotgun (WGS) entry which is preliminary data.</text>
</comment>
<keyword evidence="4" id="KW-1185">Reference proteome</keyword>
<evidence type="ECO:0000313" key="3">
    <source>
        <dbReference type="EMBL" id="PLW55057.1"/>
    </source>
</evidence>
<reference evidence="4 5" key="1">
    <citation type="submission" date="2017-11" db="EMBL/GenBank/DDBJ databases">
        <title>De novo assembly and phasing of dikaryotic genomes from two isolates of Puccinia coronata f. sp. avenae, the causal agent of oat crown rust.</title>
        <authorList>
            <person name="Miller M.E."/>
            <person name="Zhang Y."/>
            <person name="Omidvar V."/>
            <person name="Sperschneider J."/>
            <person name="Schwessinger B."/>
            <person name="Raley C."/>
            <person name="Palmer J.M."/>
            <person name="Garnica D."/>
            <person name="Upadhyaya N."/>
            <person name="Rathjen J."/>
            <person name="Taylor J.M."/>
            <person name="Park R.F."/>
            <person name="Dodds P.N."/>
            <person name="Hirsch C.D."/>
            <person name="Kianian S.F."/>
            <person name="Figueroa M."/>
        </authorList>
    </citation>
    <scope>NUCLEOTIDE SEQUENCE [LARGE SCALE GENOMIC DNA]</scope>
    <source>
        <strain evidence="3">12NC29</strain>
        <strain evidence="2">12SD80</strain>
    </source>
</reference>
<dbReference type="PANTHER" id="PTHR33266:SF1">
    <property type="entry name" value="F-BOX DOMAIN-CONTAINING PROTEIN"/>
    <property type="match status" value="1"/>
</dbReference>